<keyword evidence="10" id="KW-0966">Cell projection</keyword>
<evidence type="ECO:0000256" key="2">
    <source>
        <dbReference type="ARBA" id="ARBA00004613"/>
    </source>
</evidence>
<keyword evidence="5" id="KW-0964">Secreted</keyword>
<dbReference type="SUPFAM" id="SSF64518">
    <property type="entry name" value="Phase 1 flagellin"/>
    <property type="match status" value="1"/>
</dbReference>
<evidence type="ECO:0000259" key="8">
    <source>
        <dbReference type="Pfam" id="PF06429"/>
    </source>
</evidence>
<dbReference type="InterPro" id="IPR010930">
    <property type="entry name" value="Flg_bb/hook_C_dom"/>
</dbReference>
<dbReference type="RefSeq" id="WP_284138802.1">
    <property type="nucleotide sequence ID" value="NZ_JASJUT010000018.1"/>
</dbReference>
<feature type="domain" description="Flagellar basal-body/hook protein C-terminal" evidence="8">
    <location>
        <begin position="637"/>
        <end position="674"/>
    </location>
</feature>
<keyword evidence="10" id="KW-0969">Cilium</keyword>
<dbReference type="Pfam" id="PF06429">
    <property type="entry name" value="Flg_bbr_C"/>
    <property type="match status" value="1"/>
</dbReference>
<dbReference type="NCBIfam" id="TIGR02492">
    <property type="entry name" value="flgK_ends"/>
    <property type="match status" value="1"/>
</dbReference>
<dbReference type="Pfam" id="PF22638">
    <property type="entry name" value="FlgK_D1"/>
    <property type="match status" value="1"/>
</dbReference>
<gene>
    <name evidence="10" type="primary">flgK</name>
    <name evidence="10" type="ORF">QNM18_25460</name>
</gene>
<feature type="domain" description="Flagellar hook-associated protein FlgK helical" evidence="9">
    <location>
        <begin position="85"/>
        <end position="321"/>
    </location>
</feature>
<proteinExistence type="inferred from homology"/>
<evidence type="ECO:0000256" key="1">
    <source>
        <dbReference type="ARBA" id="ARBA00004365"/>
    </source>
</evidence>
<dbReference type="Proteomes" id="UP001231915">
    <property type="component" value="Unassembled WGS sequence"/>
</dbReference>
<comment type="caution">
    <text evidence="10">The sequence shown here is derived from an EMBL/GenBank/DDBJ whole genome shotgun (WGS) entry which is preliminary data.</text>
</comment>
<keyword evidence="11" id="KW-1185">Reference proteome</keyword>
<keyword evidence="7" id="KW-0175">Coiled coil</keyword>
<evidence type="ECO:0000256" key="7">
    <source>
        <dbReference type="SAM" id="Coils"/>
    </source>
</evidence>
<evidence type="ECO:0000313" key="10">
    <source>
        <dbReference type="EMBL" id="MDK2598406.1"/>
    </source>
</evidence>
<comment type="subcellular location">
    <subcellularLocation>
        <location evidence="1">Bacterial flagellum</location>
    </subcellularLocation>
    <subcellularLocation>
        <location evidence="2">Secreted</location>
    </subcellularLocation>
</comment>
<evidence type="ECO:0000259" key="9">
    <source>
        <dbReference type="Pfam" id="PF22638"/>
    </source>
</evidence>
<evidence type="ECO:0000256" key="6">
    <source>
        <dbReference type="ARBA" id="ARBA00023143"/>
    </source>
</evidence>
<dbReference type="PANTHER" id="PTHR30033:SF1">
    <property type="entry name" value="FLAGELLAR HOOK-ASSOCIATED PROTEIN 1"/>
    <property type="match status" value="1"/>
</dbReference>
<dbReference type="PANTHER" id="PTHR30033">
    <property type="entry name" value="FLAGELLAR HOOK-ASSOCIATED PROTEIN 1"/>
    <property type="match status" value="1"/>
</dbReference>
<dbReference type="EMBL" id="JASJUT010000018">
    <property type="protein sequence ID" value="MDK2598406.1"/>
    <property type="molecule type" value="Genomic_DNA"/>
</dbReference>
<dbReference type="InterPro" id="IPR002371">
    <property type="entry name" value="FlgK"/>
</dbReference>
<accession>A0ABT7ETM0</accession>
<name>A0ABT7ETM0_9GAMM</name>
<evidence type="ECO:0000256" key="3">
    <source>
        <dbReference type="ARBA" id="ARBA00009677"/>
    </source>
</evidence>
<protein>
    <recommendedName>
        <fullName evidence="4">Flagellar hook-associated protein 1</fullName>
    </recommendedName>
</protein>
<reference evidence="10 11" key="1">
    <citation type="submission" date="2023-05" db="EMBL/GenBank/DDBJ databases">
        <title>Pseudoalteromonas ardens sp. nov., Pseudoalteromonas obscura sp. nov., and Pseudoalteromonas umbrosa sp. nov., isolated from the coral Montipora capitata.</title>
        <authorList>
            <person name="Thomas E.M."/>
            <person name="Smith E.M."/>
            <person name="Papke E."/>
            <person name="Shlafstein M.D."/>
            <person name="Oline D.K."/>
            <person name="Videau P."/>
            <person name="Saw J.H."/>
            <person name="Strangman W.K."/>
            <person name="Ushijima B."/>
        </authorList>
    </citation>
    <scope>NUCLEOTIDE SEQUENCE [LARGE SCALE GENOMIC DNA]</scope>
    <source>
        <strain evidence="10 11">P94</strain>
    </source>
</reference>
<evidence type="ECO:0000313" key="11">
    <source>
        <dbReference type="Proteomes" id="UP001231915"/>
    </source>
</evidence>
<keyword evidence="6" id="KW-0975">Bacterial flagellum</keyword>
<comment type="similarity">
    <text evidence="3">Belongs to the flagella basal body rod proteins family.</text>
</comment>
<evidence type="ECO:0000256" key="4">
    <source>
        <dbReference type="ARBA" id="ARBA00016244"/>
    </source>
</evidence>
<evidence type="ECO:0000256" key="5">
    <source>
        <dbReference type="ARBA" id="ARBA00022525"/>
    </source>
</evidence>
<dbReference type="InterPro" id="IPR053927">
    <property type="entry name" value="FlgK_helical"/>
</dbReference>
<organism evidence="10 11">
    <name type="scientific">Pseudoalteromonas obscura</name>
    <dbReference type="NCBI Taxonomy" id="3048491"/>
    <lineage>
        <taxon>Bacteria</taxon>
        <taxon>Pseudomonadati</taxon>
        <taxon>Pseudomonadota</taxon>
        <taxon>Gammaproteobacteria</taxon>
        <taxon>Alteromonadales</taxon>
        <taxon>Pseudoalteromonadaceae</taxon>
        <taxon>Pseudoalteromonas</taxon>
    </lineage>
</organism>
<sequence>MSFNLMNIGTSGVRASSELLQTTSKNIANLNTVGYIRERTEHATLIGNQVGRGETVRLLNEFAQKQLYRDVSSQSYYDQFVTESTRVDTLFGEDSNNLNSSINSLFNNLQEAMNLPSSTVTRSLFLTDAQNLIDQMDRLSGIVFDQNNIVNEQLSIYSQEANNLIQKISDLNGQVGALNANPDSDNANSVLNERDQAIKDLAELVDIETLDGSNGEKLVFLGSGQSVVMENGSFNLFSLDGDPDPSKKELKLDVTDGTAVALDVDQTKLQGKIGGLLAFRDEILIPAQNQLGQIALSLADAFNQQNKLGMDLDGNLGGDIFSIPTTAGYPHRSNTGTTQLVATLEPGKGNEIPATDFRVSYDAGSSQITVAAIDAQGNTIGTATTVPYVNPLNSQSAPAGTDLFGLQISFTDVNGAATTPNDGDMFDIKLNSAAAGTMTLATDRPESLALASPIRTESSANNVSNATISVGTVTSTDPASSNFAATSPPTLTNGTITLVKTGNPDEYQITDASGTTTFTAPAPRENILASAGGVFAGYGFDFNIDGEPSTGDTYTIEFNQGGFDDNRNGLVLSQLQSGQLVRQNVVTTAVADNLKTFNEAYAGLVTDIGVVANQAKTNGAAYDALAAQSEAWFESVAGVNLDEEAANLLRFQQSYSASAQILSAARTVFDTLLSAAR</sequence>
<dbReference type="PRINTS" id="PR01005">
    <property type="entry name" value="FLGHOOKAP1"/>
</dbReference>
<keyword evidence="10" id="KW-0282">Flagellum</keyword>
<feature type="coiled-coil region" evidence="7">
    <location>
        <begin position="154"/>
        <end position="181"/>
    </location>
</feature>